<protein>
    <submittedName>
        <fullName evidence="1">Uncharacterized protein</fullName>
    </submittedName>
</protein>
<evidence type="ECO:0000313" key="2">
    <source>
        <dbReference type="Proteomes" id="UP001201549"/>
    </source>
</evidence>
<comment type="caution">
    <text evidence="1">The sequence shown here is derived from an EMBL/GenBank/DDBJ whole genome shotgun (WGS) entry which is preliminary data.</text>
</comment>
<evidence type="ECO:0000313" key="1">
    <source>
        <dbReference type="EMBL" id="MCS4557517.1"/>
    </source>
</evidence>
<reference evidence="2" key="1">
    <citation type="submission" date="2023-07" db="EMBL/GenBank/DDBJ databases">
        <title>Shewanella mangrovi sp. nov., an acetaldehyde- degrading bacterium isolated from mangrove sediment.</title>
        <authorList>
            <person name="Liu Y."/>
        </authorList>
    </citation>
    <scope>NUCLEOTIDE SEQUENCE [LARGE SCALE GENOMIC DNA]</scope>
    <source>
        <strain evidence="2">C32</strain>
    </source>
</reference>
<sequence>MAYDLVVGTSPLVKDNPICVSSIEFSSYPELCSLHQRNSGTFFTKLMDQFSDATFNLAELSAAQNSLFELMLQDINAKELAIVYQIISAVSYAIHVQQPMHGVAD</sequence>
<name>A0ABT2FME7_9GAMM</name>
<dbReference type="EMBL" id="JAKOGG010000010">
    <property type="protein sequence ID" value="MCS4557517.1"/>
    <property type="molecule type" value="Genomic_DNA"/>
</dbReference>
<accession>A0ABT2FME7</accession>
<organism evidence="1 2">
    <name type="scientific">Shewanella electrica</name>
    <dbReference type="NCBI Taxonomy" id="515560"/>
    <lineage>
        <taxon>Bacteria</taxon>
        <taxon>Pseudomonadati</taxon>
        <taxon>Pseudomonadota</taxon>
        <taxon>Gammaproteobacteria</taxon>
        <taxon>Alteromonadales</taxon>
        <taxon>Shewanellaceae</taxon>
        <taxon>Shewanella</taxon>
    </lineage>
</organism>
<dbReference type="Proteomes" id="UP001201549">
    <property type="component" value="Unassembled WGS sequence"/>
</dbReference>
<keyword evidence="2" id="KW-1185">Reference proteome</keyword>
<gene>
    <name evidence="1" type="ORF">L9G74_13780</name>
</gene>
<proteinExistence type="predicted"/>
<dbReference type="RefSeq" id="WP_238896996.1">
    <property type="nucleotide sequence ID" value="NZ_JAKOGG010000010.1"/>
</dbReference>